<sequence length="242" mass="28683">MQTRSLTEAGLSNLITIYCDESCHLEHDRIPPMVLGCIWTPKSEVKRLSNNLRDIKRKHNANGELKWTKVSKSRIEFYKEVVDWFFSESSLRFRSFIVPNKADLDHNRFNEGSHDLFYYKSYFNLISKILYPPNCYSIYLDIKDTRSKFRVSKLREILLNDQFDFTGSMIERVQHIRSHESEMMQLADLFIGAVGYRHRRLSSNVAKASIVAMIEDRIDKKLTQSTALEEQKFNMFVWRHRQ</sequence>
<evidence type="ECO:0000313" key="1">
    <source>
        <dbReference type="EMBL" id="CAA2136907.1"/>
    </source>
</evidence>
<accession>A0A679JY16</accession>
<reference evidence="1" key="1">
    <citation type="submission" date="2019-12" db="EMBL/GenBank/DDBJ databases">
        <authorList>
            <person name="Cremers G."/>
        </authorList>
    </citation>
    <scope>NUCLEOTIDE SEQUENCE</scope>
    <source>
        <strain evidence="1">Mbul2</strain>
        <plasmid evidence="1">1</plasmid>
    </source>
</reference>
<dbReference type="Pfam" id="PF12686">
    <property type="entry name" value="DUF3800"/>
    <property type="match status" value="1"/>
</dbReference>
<keyword evidence="1" id="KW-0614">Plasmid</keyword>
<dbReference type="AlphaFoldDB" id="A0A679JY16"/>
<dbReference type="InterPro" id="IPR024524">
    <property type="entry name" value="DUF3800"/>
</dbReference>
<dbReference type="EMBL" id="LR743510">
    <property type="protein sequence ID" value="CAA2136907.1"/>
    <property type="molecule type" value="Genomic_DNA"/>
</dbReference>
<geneLocation type="plasmid" evidence="1">
    <name>1</name>
</geneLocation>
<evidence type="ECO:0008006" key="2">
    <source>
        <dbReference type="Google" id="ProtNLM"/>
    </source>
</evidence>
<name>A0A679JY16_9HYPH</name>
<gene>
    <name evidence="1" type="ORF">MBLL_00397</name>
</gene>
<proteinExistence type="predicted"/>
<protein>
    <recommendedName>
        <fullName evidence="2">DUF3800 domain-containing protein</fullName>
    </recommendedName>
</protein>
<organism evidence="1">
    <name type="scientific">Methylobacterium bullatum</name>
    <dbReference type="NCBI Taxonomy" id="570505"/>
    <lineage>
        <taxon>Bacteria</taxon>
        <taxon>Pseudomonadati</taxon>
        <taxon>Pseudomonadota</taxon>
        <taxon>Alphaproteobacteria</taxon>
        <taxon>Hyphomicrobiales</taxon>
        <taxon>Methylobacteriaceae</taxon>
        <taxon>Methylobacterium</taxon>
    </lineage>
</organism>